<organism evidence="1 2">
    <name type="scientific">Phyllobacterium endophyticum</name>
    <dbReference type="NCBI Taxonomy" id="1149773"/>
    <lineage>
        <taxon>Bacteria</taxon>
        <taxon>Pseudomonadati</taxon>
        <taxon>Pseudomonadota</taxon>
        <taxon>Alphaproteobacteria</taxon>
        <taxon>Hyphomicrobiales</taxon>
        <taxon>Phyllobacteriaceae</taxon>
        <taxon>Phyllobacterium</taxon>
    </lineage>
</organism>
<dbReference type="AlphaFoldDB" id="A0A2P7AME0"/>
<reference evidence="2" key="1">
    <citation type="submission" date="2017-11" db="EMBL/GenBank/DDBJ databases">
        <authorList>
            <person name="Kuznetsova I."/>
            <person name="Sazanova A."/>
            <person name="Chirak E."/>
            <person name="Safronova V."/>
            <person name="Willems A."/>
        </authorList>
    </citation>
    <scope>NUCLEOTIDE SEQUENCE [LARGE SCALE GENOMIC DNA]</scope>
    <source>
        <strain evidence="2">PEPV15</strain>
    </source>
</reference>
<proteinExistence type="predicted"/>
<dbReference type="EMBL" id="PGGN01000005">
    <property type="protein sequence ID" value="PSH55375.1"/>
    <property type="molecule type" value="Genomic_DNA"/>
</dbReference>
<dbReference type="RefSeq" id="WP_106718810.1">
    <property type="nucleotide sequence ID" value="NZ_JACHXT010000005.1"/>
</dbReference>
<evidence type="ECO:0008006" key="3">
    <source>
        <dbReference type="Google" id="ProtNLM"/>
    </source>
</evidence>
<protein>
    <recommendedName>
        <fullName evidence="3">Nodulation protein</fullName>
    </recommendedName>
</protein>
<evidence type="ECO:0000313" key="2">
    <source>
        <dbReference type="Proteomes" id="UP000241158"/>
    </source>
</evidence>
<evidence type="ECO:0000313" key="1">
    <source>
        <dbReference type="EMBL" id="PSH55375.1"/>
    </source>
</evidence>
<accession>A0A2P7AME0</accession>
<sequence length="88" mass="9851">MSTVSSQRGLWKLMLKLPAMRGQLQMLSARSSTLVSLCDAFDEASSTLDRLRRNGSTDDKLLLEYESLCSEIENEVIDICIVGRTQKP</sequence>
<name>A0A2P7AME0_9HYPH</name>
<keyword evidence="2" id="KW-1185">Reference proteome</keyword>
<comment type="caution">
    <text evidence="1">The sequence shown here is derived from an EMBL/GenBank/DDBJ whole genome shotgun (WGS) entry which is preliminary data.</text>
</comment>
<dbReference type="OrthoDB" id="8420657at2"/>
<gene>
    <name evidence="1" type="ORF">CU100_22210</name>
</gene>
<dbReference type="Proteomes" id="UP000241158">
    <property type="component" value="Unassembled WGS sequence"/>
</dbReference>